<evidence type="ECO:0000259" key="3">
    <source>
        <dbReference type="Pfam" id="PF00881"/>
    </source>
</evidence>
<dbReference type="PANTHER" id="PTHR43673:SF10">
    <property type="entry name" value="NADH DEHYDROGENASE_NAD(P)H NITROREDUCTASE XCC3605-RELATED"/>
    <property type="match status" value="1"/>
</dbReference>
<proteinExistence type="inferred from homology"/>
<dbReference type="InterPro" id="IPR000415">
    <property type="entry name" value="Nitroreductase-like"/>
</dbReference>
<dbReference type="Gene3D" id="3.40.109.10">
    <property type="entry name" value="NADH Oxidase"/>
    <property type="match status" value="1"/>
</dbReference>
<dbReference type="InterPro" id="IPR029479">
    <property type="entry name" value="Nitroreductase"/>
</dbReference>
<evidence type="ECO:0000256" key="2">
    <source>
        <dbReference type="ARBA" id="ARBA00023002"/>
    </source>
</evidence>
<dbReference type="AlphaFoldDB" id="X0VFS4"/>
<name>X0VFS4_9ZZZZ</name>
<dbReference type="Pfam" id="PF00881">
    <property type="entry name" value="Nitroreductase"/>
    <property type="match status" value="1"/>
</dbReference>
<accession>X0VFS4</accession>
<sequence length="84" mass="9074">MHCTVPADPVDCAIAIDHMTLAAVAEGLGTCWIGHFDQDSCRSLLNVPSSAKIVELLALGYPAVEAGTKKRRPAEEIICYERFS</sequence>
<keyword evidence="2" id="KW-0560">Oxidoreductase</keyword>
<dbReference type="PANTHER" id="PTHR43673">
    <property type="entry name" value="NAD(P)H NITROREDUCTASE YDGI-RELATED"/>
    <property type="match status" value="1"/>
</dbReference>
<dbReference type="SUPFAM" id="SSF55469">
    <property type="entry name" value="FMN-dependent nitroreductase-like"/>
    <property type="match status" value="1"/>
</dbReference>
<dbReference type="GO" id="GO:0016491">
    <property type="term" value="F:oxidoreductase activity"/>
    <property type="evidence" value="ECO:0007669"/>
    <property type="project" value="UniProtKB-KW"/>
</dbReference>
<feature type="domain" description="Nitroreductase" evidence="3">
    <location>
        <begin position="8"/>
        <end position="61"/>
    </location>
</feature>
<dbReference type="EMBL" id="BARS01039278">
    <property type="protein sequence ID" value="GAG17114.1"/>
    <property type="molecule type" value="Genomic_DNA"/>
</dbReference>
<evidence type="ECO:0000313" key="4">
    <source>
        <dbReference type="EMBL" id="GAG17114.1"/>
    </source>
</evidence>
<comment type="caution">
    <text evidence="4">The sequence shown here is derived from an EMBL/GenBank/DDBJ whole genome shotgun (WGS) entry which is preliminary data.</text>
</comment>
<reference evidence="4" key="1">
    <citation type="journal article" date="2014" name="Front. Microbiol.">
        <title>High frequency of phylogenetically diverse reductive dehalogenase-homologous genes in deep subseafloor sedimentary metagenomes.</title>
        <authorList>
            <person name="Kawai M."/>
            <person name="Futagami T."/>
            <person name="Toyoda A."/>
            <person name="Takaki Y."/>
            <person name="Nishi S."/>
            <person name="Hori S."/>
            <person name="Arai W."/>
            <person name="Tsubouchi T."/>
            <person name="Morono Y."/>
            <person name="Uchiyama I."/>
            <person name="Ito T."/>
            <person name="Fujiyama A."/>
            <person name="Inagaki F."/>
            <person name="Takami H."/>
        </authorList>
    </citation>
    <scope>NUCLEOTIDE SEQUENCE</scope>
    <source>
        <strain evidence="4">Expedition CK06-06</strain>
    </source>
</reference>
<comment type="similarity">
    <text evidence="1">Belongs to the nitroreductase family.</text>
</comment>
<evidence type="ECO:0000256" key="1">
    <source>
        <dbReference type="ARBA" id="ARBA00007118"/>
    </source>
</evidence>
<organism evidence="4">
    <name type="scientific">marine sediment metagenome</name>
    <dbReference type="NCBI Taxonomy" id="412755"/>
    <lineage>
        <taxon>unclassified sequences</taxon>
        <taxon>metagenomes</taxon>
        <taxon>ecological metagenomes</taxon>
    </lineage>
</organism>
<protein>
    <recommendedName>
        <fullName evidence="3">Nitroreductase domain-containing protein</fullName>
    </recommendedName>
</protein>
<gene>
    <name evidence="4" type="ORF">S01H1_59995</name>
</gene>